<dbReference type="KEGG" id="lgn:ABM34_09555"/>
<accession>A0A0H4QH58</accession>
<feature type="transmembrane region" description="Helical" evidence="1">
    <location>
        <begin position="143"/>
        <end position="161"/>
    </location>
</feature>
<feature type="transmembrane region" description="Helical" evidence="1">
    <location>
        <begin position="50"/>
        <end position="69"/>
    </location>
</feature>
<dbReference type="PATRIC" id="fig|1007676.4.peg.1934"/>
<evidence type="ECO:0000256" key="1">
    <source>
        <dbReference type="SAM" id="Phobius"/>
    </source>
</evidence>
<gene>
    <name evidence="2" type="ORF">ABM34_09555</name>
</gene>
<organism evidence="2 3">
    <name type="scientific">Companilactobacillus ginsenosidimutans</name>
    <dbReference type="NCBI Taxonomy" id="1007676"/>
    <lineage>
        <taxon>Bacteria</taxon>
        <taxon>Bacillati</taxon>
        <taxon>Bacillota</taxon>
        <taxon>Bacilli</taxon>
        <taxon>Lactobacillales</taxon>
        <taxon>Lactobacillaceae</taxon>
        <taxon>Companilactobacillus</taxon>
    </lineage>
</organism>
<keyword evidence="3" id="KW-1185">Reference proteome</keyword>
<dbReference type="RefSeq" id="WP_048705311.1">
    <property type="nucleotide sequence ID" value="NZ_CP012034.1"/>
</dbReference>
<dbReference type="Proteomes" id="UP000036106">
    <property type="component" value="Chromosome"/>
</dbReference>
<evidence type="ECO:0000313" key="3">
    <source>
        <dbReference type="Proteomes" id="UP000036106"/>
    </source>
</evidence>
<dbReference type="EMBL" id="CP012034">
    <property type="protein sequence ID" value="AKP67749.1"/>
    <property type="molecule type" value="Genomic_DNA"/>
</dbReference>
<dbReference type="AlphaFoldDB" id="A0A0H4QH58"/>
<feature type="transmembrane region" description="Helical" evidence="1">
    <location>
        <begin position="12"/>
        <end position="30"/>
    </location>
</feature>
<sequence length="162" mass="18176">MHDKYSSNKLFVFGSIILAFLFRSASLILYEVTNIPGALEDFGWPRLLTAASTSTAEAFFVAYILFSLPMIRENFPQKGTVIINLSITYILGAIIRTVIIFLSINQFTANTVGANILLIIVTFSFLAWQNWTYIQTKTPAKQWVMGVTLAAFIINIGKLFIH</sequence>
<feature type="transmembrane region" description="Helical" evidence="1">
    <location>
        <begin position="110"/>
        <end position="131"/>
    </location>
</feature>
<reference evidence="3" key="1">
    <citation type="submission" date="2015-07" db="EMBL/GenBank/DDBJ databases">
        <title>Lactobacillus ginsenosidimutans/EMML 3141/ whole genome sequencing.</title>
        <authorList>
            <person name="Kim M.K."/>
            <person name="Im W.-T."/>
            <person name="Srinivasan S."/>
            <person name="Lee J.-J."/>
        </authorList>
    </citation>
    <scope>NUCLEOTIDE SEQUENCE [LARGE SCALE GENOMIC DNA]</scope>
    <source>
        <strain evidence="3">EMML 3041</strain>
    </source>
</reference>
<proteinExistence type="predicted"/>
<keyword evidence="1" id="KW-0472">Membrane</keyword>
<name>A0A0H4QH58_9LACO</name>
<protein>
    <submittedName>
        <fullName evidence="2">Uncharacterized protein</fullName>
    </submittedName>
</protein>
<feature type="transmembrane region" description="Helical" evidence="1">
    <location>
        <begin position="81"/>
        <end position="104"/>
    </location>
</feature>
<keyword evidence="1" id="KW-0812">Transmembrane</keyword>
<evidence type="ECO:0000313" key="2">
    <source>
        <dbReference type="EMBL" id="AKP67749.1"/>
    </source>
</evidence>
<keyword evidence="1" id="KW-1133">Transmembrane helix</keyword>